<keyword evidence="2" id="KW-0472">Membrane</keyword>
<gene>
    <name evidence="3" type="ORF">KME60_21535</name>
</gene>
<name>A0A951QPX3_9CYAN</name>
<dbReference type="Proteomes" id="UP000729701">
    <property type="component" value="Unassembled WGS sequence"/>
</dbReference>
<dbReference type="EMBL" id="JAHHGZ010000025">
    <property type="protein sequence ID" value="MBW4669920.1"/>
    <property type="molecule type" value="Genomic_DNA"/>
</dbReference>
<organism evidence="3 4">
    <name type="scientific">Cyanomargarita calcarea GSE-NOS-MK-12-04C</name>
    <dbReference type="NCBI Taxonomy" id="2839659"/>
    <lineage>
        <taxon>Bacteria</taxon>
        <taxon>Bacillati</taxon>
        <taxon>Cyanobacteriota</taxon>
        <taxon>Cyanophyceae</taxon>
        <taxon>Nostocales</taxon>
        <taxon>Cyanomargaritaceae</taxon>
        <taxon>Cyanomargarita</taxon>
    </lineage>
</organism>
<evidence type="ECO:0000256" key="1">
    <source>
        <dbReference type="SAM" id="MobiDB-lite"/>
    </source>
</evidence>
<dbReference type="AlphaFoldDB" id="A0A951QPX3"/>
<protein>
    <submittedName>
        <fullName evidence="3">Uncharacterized protein</fullName>
    </submittedName>
</protein>
<keyword evidence="2" id="KW-1133">Transmembrane helix</keyword>
<sequence>MSDKPKPDIGNKPLPPFRGYTGYVQDVYDANRYINLETGEVRHLNRLGRLNLPILWLLIIAAVLYIDNQSRNGSAPTPKQVVEDARNFINIQNQNKSPKKDQNEPILRYVR</sequence>
<evidence type="ECO:0000313" key="3">
    <source>
        <dbReference type="EMBL" id="MBW4669920.1"/>
    </source>
</evidence>
<evidence type="ECO:0000256" key="2">
    <source>
        <dbReference type="SAM" id="Phobius"/>
    </source>
</evidence>
<proteinExistence type="predicted"/>
<accession>A0A951QPX3</accession>
<reference evidence="3" key="2">
    <citation type="journal article" date="2022" name="Microbiol. Resour. Announc.">
        <title>Metagenome Sequencing to Explore Phylogenomics of Terrestrial Cyanobacteria.</title>
        <authorList>
            <person name="Ward R.D."/>
            <person name="Stajich J.E."/>
            <person name="Johansen J.R."/>
            <person name="Huntemann M."/>
            <person name="Clum A."/>
            <person name="Foster B."/>
            <person name="Foster B."/>
            <person name="Roux S."/>
            <person name="Palaniappan K."/>
            <person name="Varghese N."/>
            <person name="Mukherjee S."/>
            <person name="Reddy T.B.K."/>
            <person name="Daum C."/>
            <person name="Copeland A."/>
            <person name="Chen I.A."/>
            <person name="Ivanova N.N."/>
            <person name="Kyrpides N.C."/>
            <person name="Shapiro N."/>
            <person name="Eloe-Fadrosh E.A."/>
            <person name="Pietrasiak N."/>
        </authorList>
    </citation>
    <scope>NUCLEOTIDE SEQUENCE</scope>
    <source>
        <strain evidence="3">GSE-NOS-MK-12-04C</strain>
    </source>
</reference>
<feature type="region of interest" description="Disordered" evidence="1">
    <location>
        <begin position="91"/>
        <end position="111"/>
    </location>
</feature>
<evidence type="ECO:0000313" key="4">
    <source>
        <dbReference type="Proteomes" id="UP000729701"/>
    </source>
</evidence>
<reference evidence="3" key="1">
    <citation type="submission" date="2021-05" db="EMBL/GenBank/DDBJ databases">
        <authorList>
            <person name="Pietrasiak N."/>
            <person name="Ward R."/>
            <person name="Stajich J.E."/>
            <person name="Kurbessoian T."/>
        </authorList>
    </citation>
    <scope>NUCLEOTIDE SEQUENCE</scope>
    <source>
        <strain evidence="3">GSE-NOS-MK-12-04C</strain>
    </source>
</reference>
<keyword evidence="2" id="KW-0812">Transmembrane</keyword>
<feature type="transmembrane region" description="Helical" evidence="2">
    <location>
        <begin position="50"/>
        <end position="66"/>
    </location>
</feature>
<comment type="caution">
    <text evidence="3">The sequence shown here is derived from an EMBL/GenBank/DDBJ whole genome shotgun (WGS) entry which is preliminary data.</text>
</comment>